<dbReference type="Gene3D" id="3.90.400.10">
    <property type="entry name" value="Oligo-1,6-glucosidase, Domain 2"/>
    <property type="match status" value="1"/>
</dbReference>
<evidence type="ECO:0000256" key="2">
    <source>
        <dbReference type="ARBA" id="ARBA00022801"/>
    </source>
</evidence>
<dbReference type="AlphaFoldDB" id="A0A2K9BVJ8"/>
<dbReference type="FunFam" id="3.90.400.10:FF:000002">
    <property type="entry name" value="Sucrose isomerase"/>
    <property type="match status" value="1"/>
</dbReference>
<dbReference type="Gene3D" id="2.60.40.1180">
    <property type="entry name" value="Golgi alpha-mannosidase II"/>
    <property type="match status" value="1"/>
</dbReference>
<dbReference type="EC" id="3.2.1.93" evidence="5"/>
<dbReference type="FunFam" id="3.20.20.80:FF:000064">
    <property type="entry name" value="Oligo-1,6-glucosidase"/>
    <property type="match status" value="1"/>
</dbReference>
<dbReference type="SMART" id="SM00642">
    <property type="entry name" value="Aamy"/>
    <property type="match status" value="1"/>
</dbReference>
<dbReference type="Proteomes" id="UP000233419">
    <property type="component" value="Chromosome"/>
</dbReference>
<dbReference type="RefSeq" id="WP_027048557.1">
    <property type="nucleotide sequence ID" value="NZ_CP025257.1"/>
</dbReference>
<evidence type="ECO:0000313" key="5">
    <source>
        <dbReference type="EMBL" id="AUF83740.1"/>
    </source>
</evidence>
<dbReference type="Pfam" id="PF00128">
    <property type="entry name" value="Alpha-amylase"/>
    <property type="match status" value="1"/>
</dbReference>
<feature type="domain" description="Glycosyl hydrolase family 13 catalytic" evidence="4">
    <location>
        <begin position="8"/>
        <end position="408"/>
    </location>
</feature>
<dbReference type="Gene3D" id="3.20.20.80">
    <property type="entry name" value="Glycosidases"/>
    <property type="match status" value="1"/>
</dbReference>
<dbReference type="PANTHER" id="PTHR10357">
    <property type="entry name" value="ALPHA-AMYLASE FAMILY MEMBER"/>
    <property type="match status" value="1"/>
</dbReference>
<evidence type="ECO:0000256" key="3">
    <source>
        <dbReference type="ARBA" id="ARBA00023295"/>
    </source>
</evidence>
<dbReference type="SUPFAM" id="SSF51011">
    <property type="entry name" value="Glycosyl hydrolase domain"/>
    <property type="match status" value="1"/>
</dbReference>
<accession>A0A2K9BVJ8</accession>
<sequence>MKNELIYEVFIPTFNDGLKTGRGNLQGVIKKLSYLKELGVTRIWLSPFYESPFKDSGYDVANYCQVNSDFGSLKDLELLIEKAKMLDISIITDIVFNHTSDQHKWFQKALQGDDKYMSYYIFKDPVNGKPPTNWKSKMGGSAWEFVPKLNKYYLHLFAKEQPDLNWQNLELRQELIKILNFWKDKGIKGFRLDVCNLYDKPLIFEDDQLGDGRKFYTDGPNIEKYFQLMNQEVFSKIEDCFTVGEVSSTTKEKSAKYAKDNNEQLDSVFTFLHLKVDYINNNKWTYSNPDLQMFWDLVKEWQEYYQEHHAELALFMNNHDQPRAVSRFGNIEKFWKESATAIFGFTALMKGIPFLYQGEEIGMSNLNLKNINEFVDVETIGHIPELLEKYSANNVLKILNSKARDNARSVMQWNENRFAGFTKNEKCSEYVNANYLTINVEKQNNDGNSILNHYKKIINLRKTLKPLYCGAIKFFEDLSYAYKRIYGNEEIWVLTNWSENYKTTQLKELPNQFQVIYNNTANFDIKKLSPYQLVILQKVTHEI</sequence>
<dbReference type="EMBL" id="CP025257">
    <property type="protein sequence ID" value="AUF83740.1"/>
    <property type="molecule type" value="Genomic_DNA"/>
</dbReference>
<keyword evidence="3 5" id="KW-0326">Glycosidase</keyword>
<gene>
    <name evidence="5" type="ORF">CXP39_02935</name>
</gene>
<dbReference type="OrthoDB" id="9805159at2"/>
<dbReference type="InterPro" id="IPR017853">
    <property type="entry name" value="GH"/>
</dbReference>
<dbReference type="InterPro" id="IPR006047">
    <property type="entry name" value="GH13_cat_dom"/>
</dbReference>
<proteinExistence type="inferred from homology"/>
<evidence type="ECO:0000313" key="6">
    <source>
        <dbReference type="Proteomes" id="UP000233419"/>
    </source>
</evidence>
<reference evidence="5 6" key="1">
    <citation type="submission" date="2017-12" db="EMBL/GenBank/DDBJ databases">
        <title>Mesoplasma syrphidae YJS, Complete Genome.</title>
        <authorList>
            <person name="Knight T.F."/>
            <person name="Citino T."/>
            <person name="Rubinstein R."/>
            <person name="Neuschaefer Z."/>
        </authorList>
    </citation>
    <scope>NUCLEOTIDE SEQUENCE [LARGE SCALE GENOMIC DNA]</scope>
    <source>
        <strain evidence="5 6">YJS</strain>
    </source>
</reference>
<evidence type="ECO:0000256" key="1">
    <source>
        <dbReference type="ARBA" id="ARBA00008061"/>
    </source>
</evidence>
<dbReference type="PANTHER" id="PTHR10357:SF179">
    <property type="entry name" value="NEUTRAL AND BASIC AMINO ACID TRANSPORT PROTEIN RBAT"/>
    <property type="match status" value="1"/>
</dbReference>
<dbReference type="InterPro" id="IPR045857">
    <property type="entry name" value="O16G_dom_2"/>
</dbReference>
<protein>
    <submittedName>
        <fullName evidence="5">Alpha,alpha-phosphotrehalase</fullName>
        <ecNumber evidence="5">3.2.1.93</ecNumber>
    </submittedName>
</protein>
<comment type="similarity">
    <text evidence="1">Belongs to the glycosyl hydrolase 13 family.</text>
</comment>
<dbReference type="SUPFAM" id="SSF51445">
    <property type="entry name" value="(Trans)glycosidases"/>
    <property type="match status" value="1"/>
</dbReference>
<organism evidence="5 6">
    <name type="scientific">Mesoplasma syrphidae</name>
    <dbReference type="NCBI Taxonomy" id="225999"/>
    <lineage>
        <taxon>Bacteria</taxon>
        <taxon>Bacillati</taxon>
        <taxon>Mycoplasmatota</taxon>
        <taxon>Mollicutes</taxon>
        <taxon>Entomoplasmatales</taxon>
        <taxon>Entomoplasmataceae</taxon>
        <taxon>Mesoplasma</taxon>
    </lineage>
</organism>
<dbReference type="KEGG" id="msyr:CXP39_02935"/>
<keyword evidence="2 5" id="KW-0378">Hydrolase</keyword>
<keyword evidence="6" id="KW-1185">Reference proteome</keyword>
<dbReference type="CDD" id="cd11333">
    <property type="entry name" value="AmyAc_SI_OligoGlu_DGase"/>
    <property type="match status" value="1"/>
</dbReference>
<dbReference type="InterPro" id="IPR013780">
    <property type="entry name" value="Glyco_hydro_b"/>
</dbReference>
<dbReference type="GO" id="GO:0009313">
    <property type="term" value="P:oligosaccharide catabolic process"/>
    <property type="evidence" value="ECO:0007669"/>
    <property type="project" value="TreeGrafter"/>
</dbReference>
<evidence type="ECO:0000259" key="4">
    <source>
        <dbReference type="SMART" id="SM00642"/>
    </source>
</evidence>
<dbReference type="GO" id="GO:0008788">
    <property type="term" value="F:alpha,alpha-phosphotrehalase activity"/>
    <property type="evidence" value="ECO:0007669"/>
    <property type="project" value="UniProtKB-EC"/>
</dbReference>
<dbReference type="GO" id="GO:0004556">
    <property type="term" value="F:alpha-amylase activity"/>
    <property type="evidence" value="ECO:0007669"/>
    <property type="project" value="TreeGrafter"/>
</dbReference>
<name>A0A2K9BVJ8_9MOLU</name>